<proteinExistence type="predicted"/>
<reference evidence="1 2" key="1">
    <citation type="submission" date="2018-06" db="EMBL/GenBank/DDBJ databases">
        <title>Comparative genomics reveals the genomic features of Rhizophagus irregularis, R. cerebriforme, R. diaphanum and Gigaspora rosea, and their symbiotic lifestyle signature.</title>
        <authorList>
            <person name="Morin E."/>
            <person name="San Clemente H."/>
            <person name="Chen E.C.H."/>
            <person name="De La Providencia I."/>
            <person name="Hainaut M."/>
            <person name="Kuo A."/>
            <person name="Kohler A."/>
            <person name="Murat C."/>
            <person name="Tang N."/>
            <person name="Roy S."/>
            <person name="Loubradou J."/>
            <person name="Henrissat B."/>
            <person name="Grigoriev I.V."/>
            <person name="Corradi N."/>
            <person name="Roux C."/>
            <person name="Martin F.M."/>
        </authorList>
    </citation>
    <scope>NUCLEOTIDE SEQUENCE [LARGE SCALE GENOMIC DNA]</scope>
    <source>
        <strain evidence="1 2">DAOM 227022</strain>
    </source>
</reference>
<evidence type="ECO:0000313" key="2">
    <source>
        <dbReference type="Proteomes" id="UP000265703"/>
    </source>
</evidence>
<gene>
    <name evidence="1" type="ORF">C1645_755889</name>
</gene>
<name>A0A397TCS5_9GLOM</name>
<sequence length="113" mass="13212">MFSLKPLSKMDPEYQEIISHFDLPPSSYTIHNILKIEMEWFYINRFDHVVMWSWKKPIIRLFHGTKHACNVWELNESNKLCDNIECGVCGILKFGNLLKMARPNFAGSVVPLV</sequence>
<dbReference type="EMBL" id="QKYT01000051">
    <property type="protein sequence ID" value="RIA96050.1"/>
    <property type="molecule type" value="Genomic_DNA"/>
</dbReference>
<dbReference type="AlphaFoldDB" id="A0A397TCS5"/>
<organism evidence="1 2">
    <name type="scientific">Glomus cerebriforme</name>
    <dbReference type="NCBI Taxonomy" id="658196"/>
    <lineage>
        <taxon>Eukaryota</taxon>
        <taxon>Fungi</taxon>
        <taxon>Fungi incertae sedis</taxon>
        <taxon>Mucoromycota</taxon>
        <taxon>Glomeromycotina</taxon>
        <taxon>Glomeromycetes</taxon>
        <taxon>Glomerales</taxon>
        <taxon>Glomeraceae</taxon>
        <taxon>Glomus</taxon>
    </lineage>
</organism>
<comment type="caution">
    <text evidence="1">The sequence shown here is derived from an EMBL/GenBank/DDBJ whole genome shotgun (WGS) entry which is preliminary data.</text>
</comment>
<keyword evidence="2" id="KW-1185">Reference proteome</keyword>
<evidence type="ECO:0000313" key="1">
    <source>
        <dbReference type="EMBL" id="RIA96050.1"/>
    </source>
</evidence>
<dbReference type="OrthoDB" id="9514740at2759"/>
<protein>
    <submittedName>
        <fullName evidence="1">Uncharacterized protein</fullName>
    </submittedName>
</protein>
<accession>A0A397TCS5</accession>
<dbReference type="Proteomes" id="UP000265703">
    <property type="component" value="Unassembled WGS sequence"/>
</dbReference>